<dbReference type="EMBL" id="AXSB02000005">
    <property type="protein sequence ID" value="ETH32690.1"/>
    <property type="molecule type" value="Genomic_DNA"/>
</dbReference>
<evidence type="ECO:0000313" key="2">
    <source>
        <dbReference type="EMBL" id="ETH32690.1"/>
    </source>
</evidence>
<sequence length="142" mass="14344">MAIDGEPKNGDFARYIEELSRTGGAPGQVLPAQRAPAAAAQSGVAGKLSELTWGKRPERTAPAPLPASGAELPAAREHLDPGAGVLPAGSVCRPAGARPGRRAAHAGLAGGRGPDTRLVAPVLEHPGKQLSRPGAVRPIHTA</sequence>
<name>A0AAI9J554_BORPT</name>
<dbReference type="AlphaFoldDB" id="A0AAI9J554"/>
<evidence type="ECO:0000313" key="3">
    <source>
        <dbReference type="Proteomes" id="UP000018679"/>
    </source>
</evidence>
<protein>
    <submittedName>
        <fullName evidence="2">Uncharacterized protein</fullName>
    </submittedName>
</protein>
<proteinExistence type="predicted"/>
<organism evidence="2 3">
    <name type="scientific">Bordetella pertussis CHLA-26</name>
    <dbReference type="NCBI Taxonomy" id="1331284"/>
    <lineage>
        <taxon>Bacteria</taxon>
        <taxon>Pseudomonadati</taxon>
        <taxon>Pseudomonadota</taxon>
        <taxon>Betaproteobacteria</taxon>
        <taxon>Burkholderiales</taxon>
        <taxon>Alcaligenaceae</taxon>
        <taxon>Bordetella</taxon>
    </lineage>
</organism>
<dbReference type="Proteomes" id="UP000018679">
    <property type="component" value="Unassembled WGS sequence"/>
</dbReference>
<evidence type="ECO:0000256" key="1">
    <source>
        <dbReference type="SAM" id="MobiDB-lite"/>
    </source>
</evidence>
<comment type="caution">
    <text evidence="2">The sequence shown here is derived from an EMBL/GenBank/DDBJ whole genome shotgun (WGS) entry which is preliminary data.</text>
</comment>
<feature type="region of interest" description="Disordered" evidence="1">
    <location>
        <begin position="96"/>
        <end position="119"/>
    </location>
</feature>
<gene>
    <name evidence="2" type="ORF">L566_1502</name>
</gene>
<accession>A0AAI9J554</accession>
<reference evidence="2 3" key="1">
    <citation type="journal article" date="2013" name="Genome Announc.">
        <title>Genome Sequences of 28 Bordetella pertussis U.S. Outbreak Strains Dating from 2010 to 2012.</title>
        <authorList>
            <person name="Harvill E.T."/>
            <person name="Goodfield L.L."/>
            <person name="Ivanov Y."/>
            <person name="Meyer J.A."/>
            <person name="Newth C."/>
            <person name="Cassiday P."/>
            <person name="Tondella M.L."/>
            <person name="Liao P."/>
            <person name="Zimmerman J."/>
            <person name="Meert K."/>
            <person name="Wessel D."/>
            <person name="Berger J."/>
            <person name="Dean J.M."/>
            <person name="Holubkov R."/>
            <person name="Burr J."/>
            <person name="Liu T."/>
            <person name="Brinkac L."/>
            <person name="Kim M."/>
            <person name="Losada L."/>
        </authorList>
    </citation>
    <scope>NUCLEOTIDE SEQUENCE [LARGE SCALE GENOMIC DNA]</scope>
    <source>
        <strain evidence="2 3">CHLA-26</strain>
    </source>
</reference>
<feature type="region of interest" description="Disordered" evidence="1">
    <location>
        <begin position="41"/>
        <end position="68"/>
    </location>
</feature>